<dbReference type="InterPro" id="IPR002048">
    <property type="entry name" value="EF_hand_dom"/>
</dbReference>
<dbReference type="PANTHER" id="PTHR20875">
    <property type="entry name" value="EF-HAND CALCIUM-BINDING DOMAIN-CONTAINING PROTEIN 6-RELATED"/>
    <property type="match status" value="1"/>
</dbReference>
<dbReference type="Pfam" id="PF13499">
    <property type="entry name" value="EF-hand_7"/>
    <property type="match status" value="2"/>
</dbReference>
<dbReference type="EMBL" id="HBGG01014538">
    <property type="protein sequence ID" value="CAD9205152.1"/>
    <property type="molecule type" value="Transcribed_RNA"/>
</dbReference>
<feature type="domain" description="EF-hand" evidence="2">
    <location>
        <begin position="58"/>
        <end position="85"/>
    </location>
</feature>
<keyword evidence="1" id="KW-0106">Calcium</keyword>
<dbReference type="CDD" id="cd00051">
    <property type="entry name" value="EFh"/>
    <property type="match status" value="2"/>
</dbReference>
<dbReference type="InterPro" id="IPR011992">
    <property type="entry name" value="EF-hand-dom_pair"/>
</dbReference>
<reference evidence="3" key="1">
    <citation type="submission" date="2021-01" db="EMBL/GenBank/DDBJ databases">
        <authorList>
            <person name="Corre E."/>
            <person name="Pelletier E."/>
            <person name="Niang G."/>
            <person name="Scheremetjew M."/>
            <person name="Finn R."/>
            <person name="Kale V."/>
            <person name="Holt S."/>
            <person name="Cochrane G."/>
            <person name="Meng A."/>
            <person name="Brown T."/>
            <person name="Cohen L."/>
        </authorList>
    </citation>
    <scope>NUCLEOTIDE SEQUENCE</scope>
    <source>
        <strain evidence="3">PLY429</strain>
    </source>
</reference>
<evidence type="ECO:0000259" key="2">
    <source>
        <dbReference type="PROSITE" id="PS50222"/>
    </source>
</evidence>
<dbReference type="GO" id="GO:0005509">
    <property type="term" value="F:calcium ion binding"/>
    <property type="evidence" value="ECO:0007669"/>
    <property type="project" value="InterPro"/>
</dbReference>
<organism evidence="3">
    <name type="scientific">Tetraselmis chuii</name>
    <dbReference type="NCBI Taxonomy" id="63592"/>
    <lineage>
        <taxon>Eukaryota</taxon>
        <taxon>Viridiplantae</taxon>
        <taxon>Chlorophyta</taxon>
        <taxon>core chlorophytes</taxon>
        <taxon>Chlorodendrophyceae</taxon>
        <taxon>Chlorodendrales</taxon>
        <taxon>Chlorodendraceae</taxon>
        <taxon>Tetraselmis</taxon>
    </lineage>
</organism>
<dbReference type="Gene3D" id="1.10.238.10">
    <property type="entry name" value="EF-hand"/>
    <property type="match status" value="2"/>
</dbReference>
<proteinExistence type="predicted"/>
<dbReference type="AlphaFoldDB" id="A0A7S1SPJ9"/>
<feature type="domain" description="EF-hand" evidence="2">
    <location>
        <begin position="157"/>
        <end position="189"/>
    </location>
</feature>
<evidence type="ECO:0000313" key="3">
    <source>
        <dbReference type="EMBL" id="CAD9205152.1"/>
    </source>
</evidence>
<name>A0A7S1SPJ9_9CHLO</name>
<dbReference type="PROSITE" id="PS50222">
    <property type="entry name" value="EF_HAND_2"/>
    <property type="match status" value="2"/>
</dbReference>
<protein>
    <recommendedName>
        <fullName evidence="2">EF-hand domain-containing protein</fullName>
    </recommendedName>
</protein>
<dbReference type="PROSITE" id="PS00018">
    <property type="entry name" value="EF_HAND_1"/>
    <property type="match status" value="3"/>
</dbReference>
<dbReference type="SUPFAM" id="SSF47473">
    <property type="entry name" value="EF-hand"/>
    <property type="match status" value="1"/>
</dbReference>
<dbReference type="GO" id="GO:0005654">
    <property type="term" value="C:nucleoplasm"/>
    <property type="evidence" value="ECO:0007669"/>
    <property type="project" value="TreeGrafter"/>
</dbReference>
<accession>A0A7S1SPJ9</accession>
<sequence>MSTAAVSAELNNDLQQHFKTCHAAFVWVDVNRTGRIEEAELTRLLAVFNLPVEAAHPVLNRLDRNSDGTLDYNEFCAAYFGSQPHSSGVPFTSKALAAPAVTLRAESLPSEDAAAVVSDISEHLSAHFRSARKAFLKLDADRSGYVSAAELRALEREYNLPLTDVIAECDINGDGRLSFNEVAKRLFVL</sequence>
<dbReference type="SMART" id="SM00054">
    <property type="entry name" value="EFh"/>
    <property type="match status" value="4"/>
</dbReference>
<dbReference type="InterPro" id="IPR018247">
    <property type="entry name" value="EF_Hand_1_Ca_BS"/>
</dbReference>
<evidence type="ECO:0000256" key="1">
    <source>
        <dbReference type="ARBA" id="ARBA00022837"/>
    </source>
</evidence>
<gene>
    <name evidence="3" type="ORF">TCHU04912_LOCUS7388</name>
</gene>
<dbReference type="PANTHER" id="PTHR20875:SF2">
    <property type="entry name" value="EF-HAND CALCIUM-BINDING DOMAIN-CONTAINING PROTEIN 6"/>
    <property type="match status" value="1"/>
</dbReference>
<dbReference type="InterPro" id="IPR052603">
    <property type="entry name" value="EFCB6"/>
</dbReference>